<keyword evidence="1" id="KW-0812">Transmembrane</keyword>
<feature type="transmembrane region" description="Helical" evidence="1">
    <location>
        <begin position="38"/>
        <end position="68"/>
    </location>
</feature>
<evidence type="ECO:0000313" key="2">
    <source>
        <dbReference type="EMBL" id="MDP1521389.1"/>
    </source>
</evidence>
<feature type="transmembrane region" description="Helical" evidence="1">
    <location>
        <begin position="75"/>
        <end position="108"/>
    </location>
</feature>
<evidence type="ECO:0000256" key="1">
    <source>
        <dbReference type="SAM" id="Phobius"/>
    </source>
</evidence>
<dbReference type="RefSeq" id="WP_305171055.1">
    <property type="nucleotide sequence ID" value="NZ_JAUUUU010000007.1"/>
</dbReference>
<gene>
    <name evidence="2" type="ORF">Q8A57_10450</name>
</gene>
<keyword evidence="1" id="KW-0472">Membrane</keyword>
<feature type="transmembrane region" description="Helical" evidence="1">
    <location>
        <begin position="12"/>
        <end position="32"/>
    </location>
</feature>
<keyword evidence="1" id="KW-1133">Transmembrane helix</keyword>
<protein>
    <submittedName>
        <fullName evidence="2">DUF3429 domain-containing protein</fullName>
    </submittedName>
</protein>
<feature type="transmembrane region" description="Helical" evidence="1">
    <location>
        <begin position="128"/>
        <end position="146"/>
    </location>
</feature>
<dbReference type="PANTHER" id="PTHR15887:SF1">
    <property type="entry name" value="TRANSMEMBRANE PROTEIN 69"/>
    <property type="match status" value="1"/>
</dbReference>
<organism evidence="2 3">
    <name type="scientific">Porticoccus litoralis</name>
    <dbReference type="NCBI Taxonomy" id="434086"/>
    <lineage>
        <taxon>Bacteria</taxon>
        <taxon>Pseudomonadati</taxon>
        <taxon>Pseudomonadota</taxon>
        <taxon>Gammaproteobacteria</taxon>
        <taxon>Cellvibrionales</taxon>
        <taxon>Porticoccaceae</taxon>
        <taxon>Porticoccus</taxon>
    </lineage>
</organism>
<dbReference type="InterPro" id="IPR021836">
    <property type="entry name" value="DUF3429"/>
</dbReference>
<proteinExistence type="predicted"/>
<dbReference type="EMBL" id="JAUUUU010000007">
    <property type="protein sequence ID" value="MDP1521389.1"/>
    <property type="molecule type" value="Genomic_DNA"/>
</dbReference>
<dbReference type="AlphaFoldDB" id="A0AAW8B926"/>
<comment type="caution">
    <text evidence="2">The sequence shown here is derived from an EMBL/GenBank/DDBJ whole genome shotgun (WGS) entry which is preliminary data.</text>
</comment>
<dbReference type="PANTHER" id="PTHR15887">
    <property type="entry name" value="TRANSMEMBRANE PROTEIN 69"/>
    <property type="match status" value="1"/>
</dbReference>
<name>A0AAW8B926_9GAMM</name>
<evidence type="ECO:0000313" key="3">
    <source>
        <dbReference type="Proteomes" id="UP001178354"/>
    </source>
</evidence>
<sequence length="148" mass="16771">MYTNHTRNQRLASALAYSGLLPFIYFPIYLFFTGNNVIFGFGVEALLVAYSAVIVSFIAGIHWGIFLFKQGPLNLFLYSNIIALLAWLSIFSIFFLNLIILILCLFFLLLIDSALLNQQLLAPWFYNLRLQVSTLAVLSLFSYGLIAL</sequence>
<reference evidence="2" key="2">
    <citation type="submission" date="2023-08" db="EMBL/GenBank/DDBJ databases">
        <authorList>
            <person name="Luo J."/>
        </authorList>
    </citation>
    <scope>NUCLEOTIDE SEQUENCE</scope>
    <source>
        <strain evidence="2">DSM 25064</strain>
    </source>
</reference>
<keyword evidence="3" id="KW-1185">Reference proteome</keyword>
<accession>A0AAW8B926</accession>
<dbReference type="Proteomes" id="UP001178354">
    <property type="component" value="Unassembled WGS sequence"/>
</dbReference>
<reference evidence="2" key="1">
    <citation type="journal article" date="2010" name="Int. J. Syst. Evol. Microbiol.">
        <title>Porticoccus litoralis gen. nov., sp. nov., a gammaproteobacterium isolated from the Yellow Sea.</title>
        <authorList>
            <person name="Oh H.M."/>
            <person name="Kim H."/>
            <person name="Kim K.M."/>
            <person name="Min G.S."/>
            <person name="Cho J.C."/>
        </authorList>
    </citation>
    <scope>NUCLEOTIDE SEQUENCE</scope>
    <source>
        <strain evidence="2">DSM 25064</strain>
    </source>
</reference>
<dbReference type="Pfam" id="PF11911">
    <property type="entry name" value="DUF3429"/>
    <property type="match status" value="1"/>
</dbReference>